<name>A0AAV6K0J3_9ERIC</name>
<dbReference type="AlphaFoldDB" id="A0AAV6K0J3"/>
<reference evidence="1 2" key="1">
    <citation type="submission" date="2020-08" db="EMBL/GenBank/DDBJ databases">
        <title>Plant Genome Project.</title>
        <authorList>
            <person name="Zhang R.-G."/>
        </authorList>
    </citation>
    <scope>NUCLEOTIDE SEQUENCE [LARGE SCALE GENOMIC DNA]</scope>
    <source>
        <strain evidence="1">WSP0</strain>
        <tissue evidence="1">Leaf</tissue>
    </source>
</reference>
<accession>A0AAV6K0J3</accession>
<dbReference type="EMBL" id="JACTNZ010000006">
    <property type="protein sequence ID" value="KAG5545935.1"/>
    <property type="molecule type" value="Genomic_DNA"/>
</dbReference>
<sequence>MTAQNKEKRKRTNWIRAAIGTPPTSAPLLPLPENPKKQHRHSLFCVFTPLFGRYFQWLGRPWDVCLETLTGCLFRDLDPSKWKGTFVKINKINPFLHVSQDQCVYQLDIGHSPVMS</sequence>
<protein>
    <submittedName>
        <fullName evidence="1">Uncharacterized protein</fullName>
    </submittedName>
</protein>
<keyword evidence="2" id="KW-1185">Reference proteome</keyword>
<dbReference type="Proteomes" id="UP000823749">
    <property type="component" value="Chromosome 6"/>
</dbReference>
<comment type="caution">
    <text evidence="1">The sequence shown here is derived from an EMBL/GenBank/DDBJ whole genome shotgun (WGS) entry which is preliminary data.</text>
</comment>
<proteinExistence type="predicted"/>
<organism evidence="1 2">
    <name type="scientific">Rhododendron griersonianum</name>
    <dbReference type="NCBI Taxonomy" id="479676"/>
    <lineage>
        <taxon>Eukaryota</taxon>
        <taxon>Viridiplantae</taxon>
        <taxon>Streptophyta</taxon>
        <taxon>Embryophyta</taxon>
        <taxon>Tracheophyta</taxon>
        <taxon>Spermatophyta</taxon>
        <taxon>Magnoliopsida</taxon>
        <taxon>eudicotyledons</taxon>
        <taxon>Gunneridae</taxon>
        <taxon>Pentapetalae</taxon>
        <taxon>asterids</taxon>
        <taxon>Ericales</taxon>
        <taxon>Ericaceae</taxon>
        <taxon>Ericoideae</taxon>
        <taxon>Rhodoreae</taxon>
        <taxon>Rhododendron</taxon>
    </lineage>
</organism>
<evidence type="ECO:0000313" key="2">
    <source>
        <dbReference type="Proteomes" id="UP000823749"/>
    </source>
</evidence>
<evidence type="ECO:0000313" key="1">
    <source>
        <dbReference type="EMBL" id="KAG5545935.1"/>
    </source>
</evidence>
<gene>
    <name evidence="1" type="ORF">RHGRI_018185</name>
</gene>